<name>A0ABY8C1Q7_9MICO</name>
<evidence type="ECO:0000256" key="1">
    <source>
        <dbReference type="SAM" id="Phobius"/>
    </source>
</evidence>
<evidence type="ECO:0008006" key="4">
    <source>
        <dbReference type="Google" id="ProtNLM"/>
    </source>
</evidence>
<keyword evidence="3" id="KW-1185">Reference proteome</keyword>
<accession>A0ABY8C1Q7</accession>
<evidence type="ECO:0000313" key="2">
    <source>
        <dbReference type="EMBL" id="WEG10391.1"/>
    </source>
</evidence>
<organism evidence="2 3">
    <name type="scientific">Microbacterium horticulturae</name>
    <dbReference type="NCBI Taxonomy" id="3028316"/>
    <lineage>
        <taxon>Bacteria</taxon>
        <taxon>Bacillati</taxon>
        <taxon>Actinomycetota</taxon>
        <taxon>Actinomycetes</taxon>
        <taxon>Micrococcales</taxon>
        <taxon>Microbacteriaceae</taxon>
        <taxon>Microbacterium</taxon>
    </lineage>
</organism>
<keyword evidence="1" id="KW-0472">Membrane</keyword>
<gene>
    <name evidence="2" type="ORF">PU630_07535</name>
</gene>
<dbReference type="RefSeq" id="WP_275279750.1">
    <property type="nucleotide sequence ID" value="NZ_CP119108.1"/>
</dbReference>
<keyword evidence="1" id="KW-0812">Transmembrane</keyword>
<reference evidence="2 3" key="1">
    <citation type="submission" date="2023-03" db="EMBL/GenBank/DDBJ databases">
        <title>Genome sequence of Microbacterium sp. KACC 23027.</title>
        <authorList>
            <person name="Kim S."/>
            <person name="Heo J."/>
            <person name="Kwon S.-W."/>
        </authorList>
    </citation>
    <scope>NUCLEOTIDE SEQUENCE [LARGE SCALE GENOMIC DNA]</scope>
    <source>
        <strain evidence="2 3">KACC 23027</strain>
    </source>
</reference>
<dbReference type="EMBL" id="CP119108">
    <property type="protein sequence ID" value="WEG10391.1"/>
    <property type="molecule type" value="Genomic_DNA"/>
</dbReference>
<keyword evidence="1" id="KW-1133">Transmembrane helix</keyword>
<feature type="transmembrane region" description="Helical" evidence="1">
    <location>
        <begin position="6"/>
        <end position="27"/>
    </location>
</feature>
<dbReference type="Proteomes" id="UP001214553">
    <property type="component" value="Chromosome"/>
</dbReference>
<evidence type="ECO:0000313" key="3">
    <source>
        <dbReference type="Proteomes" id="UP001214553"/>
    </source>
</evidence>
<proteinExistence type="predicted"/>
<sequence length="95" mass="10235">MDATGWLVIAGAAAASLVVILCAPALHRATRRRQDRRTASSFGGLGSGLDVVWRPTAEEAHTDWETQVELPAPAPIPGDKGRIHDGRIVIRTQRD</sequence>
<protein>
    <recommendedName>
        <fullName evidence="4">Secreted protein</fullName>
    </recommendedName>
</protein>